<dbReference type="GO" id="GO:0005737">
    <property type="term" value="C:cytoplasm"/>
    <property type="evidence" value="ECO:0007669"/>
    <property type="project" value="TreeGrafter"/>
</dbReference>
<dbReference type="PANTHER" id="PTHR28626:SF3">
    <property type="entry name" value="SRR1-LIKE PROTEIN"/>
    <property type="match status" value="1"/>
</dbReference>
<evidence type="ECO:0000313" key="4">
    <source>
        <dbReference type="Proteomes" id="UP001489004"/>
    </source>
</evidence>
<organism evidence="3 4">
    <name type="scientific">[Myrmecia] bisecta</name>
    <dbReference type="NCBI Taxonomy" id="41462"/>
    <lineage>
        <taxon>Eukaryota</taxon>
        <taxon>Viridiplantae</taxon>
        <taxon>Chlorophyta</taxon>
        <taxon>core chlorophytes</taxon>
        <taxon>Trebouxiophyceae</taxon>
        <taxon>Trebouxiales</taxon>
        <taxon>Trebouxiaceae</taxon>
        <taxon>Myrmecia</taxon>
    </lineage>
</organism>
<proteinExistence type="inferred from homology"/>
<keyword evidence="4" id="KW-1185">Reference proteome</keyword>
<gene>
    <name evidence="3" type="ORF">WJX72_005343</name>
</gene>
<sequence>MNGWLLAEKESLGEAGLLQSNPLTVYKSVPPLRRLMCLAGAVSSHKAALSAHAANMHHDVQSLVVYGLGSLEVPGIGRTARYQLALALLLREQLAPACAPTQLYDPVFTEIDIKVLDALGCKVMDTNEDGRLQLMGRTLLYMPHCGQELTNNVLDAHWSTLQDLAILGNSFQAYAELWSSADYARRHANKPPKRMLGASSSGRAVELPIDEGGFSVVSAFNNTSLHMFPG</sequence>
<name>A0AAW1P5U2_9CHLO</name>
<evidence type="ECO:0000256" key="1">
    <source>
        <dbReference type="ARBA" id="ARBA00009856"/>
    </source>
</evidence>
<dbReference type="GO" id="GO:0005634">
    <property type="term" value="C:nucleus"/>
    <property type="evidence" value="ECO:0007669"/>
    <property type="project" value="TreeGrafter"/>
</dbReference>
<protein>
    <recommendedName>
        <fullName evidence="2">SRR1-like domain-containing protein</fullName>
    </recommendedName>
</protein>
<comment type="similarity">
    <text evidence="1">Belongs to the SRR1 family.</text>
</comment>
<accession>A0AAW1P5U2</accession>
<dbReference type="EMBL" id="JALJOR010000018">
    <property type="protein sequence ID" value="KAK9804296.1"/>
    <property type="molecule type" value="Genomic_DNA"/>
</dbReference>
<evidence type="ECO:0000313" key="3">
    <source>
        <dbReference type="EMBL" id="KAK9804296.1"/>
    </source>
</evidence>
<dbReference type="InterPro" id="IPR012942">
    <property type="entry name" value="SRR1-like"/>
</dbReference>
<dbReference type="InterPro" id="IPR040044">
    <property type="entry name" value="SRR1L"/>
</dbReference>
<dbReference type="Pfam" id="PF07985">
    <property type="entry name" value="SRR1"/>
    <property type="match status" value="1"/>
</dbReference>
<dbReference type="Proteomes" id="UP001489004">
    <property type="component" value="Unassembled WGS sequence"/>
</dbReference>
<dbReference type="AlphaFoldDB" id="A0AAW1P5U2"/>
<feature type="domain" description="SRR1-like" evidence="2">
    <location>
        <begin position="54"/>
        <end position="226"/>
    </location>
</feature>
<comment type="caution">
    <text evidence="3">The sequence shown here is derived from an EMBL/GenBank/DDBJ whole genome shotgun (WGS) entry which is preliminary data.</text>
</comment>
<dbReference type="PANTHER" id="PTHR28626">
    <property type="entry name" value="SRR1-LIKE PROTEIN"/>
    <property type="match status" value="1"/>
</dbReference>
<evidence type="ECO:0000259" key="2">
    <source>
        <dbReference type="Pfam" id="PF07985"/>
    </source>
</evidence>
<reference evidence="3 4" key="1">
    <citation type="journal article" date="2024" name="Nat. Commun.">
        <title>Phylogenomics reveals the evolutionary origins of lichenization in chlorophyte algae.</title>
        <authorList>
            <person name="Puginier C."/>
            <person name="Libourel C."/>
            <person name="Otte J."/>
            <person name="Skaloud P."/>
            <person name="Haon M."/>
            <person name="Grisel S."/>
            <person name="Petersen M."/>
            <person name="Berrin J.G."/>
            <person name="Delaux P.M."/>
            <person name="Dal Grande F."/>
            <person name="Keller J."/>
        </authorList>
    </citation>
    <scope>NUCLEOTIDE SEQUENCE [LARGE SCALE GENOMIC DNA]</scope>
    <source>
        <strain evidence="3 4">SAG 2043</strain>
    </source>
</reference>